<gene>
    <name evidence="6" type="ORF">SAMN05414137_11917</name>
</gene>
<reference evidence="7" key="1">
    <citation type="submission" date="2016-10" db="EMBL/GenBank/DDBJ databases">
        <authorList>
            <person name="Varghese N."/>
        </authorList>
    </citation>
    <scope>NUCLEOTIDE SEQUENCE [LARGE SCALE GENOMIC DNA]</scope>
    <source>
        <strain evidence="7">DSM 45096 / BCRC 16803 / CGMCC 4.1857 / CIP 109030 / JCM 12277 / KCTC 19219 / NBRC 100920 / 33214</strain>
    </source>
</reference>
<dbReference type="AlphaFoldDB" id="A0A1H7VVK2"/>
<dbReference type="Gene3D" id="3.40.1780.10">
    <property type="entry name" value="QueA-like"/>
    <property type="match status" value="1"/>
</dbReference>
<feature type="compositionally biased region" description="Low complexity" evidence="5">
    <location>
        <begin position="31"/>
        <end position="42"/>
    </location>
</feature>
<keyword evidence="4" id="KW-0671">Queuosine biosynthesis</keyword>
<keyword evidence="2 6" id="KW-0808">Transferase</keyword>
<dbReference type="InterPro" id="IPR003699">
    <property type="entry name" value="QueA"/>
</dbReference>
<feature type="compositionally biased region" description="Acidic residues" evidence="5">
    <location>
        <begin position="14"/>
        <end position="30"/>
    </location>
</feature>
<keyword evidence="7" id="KW-1185">Reference proteome</keyword>
<dbReference type="GO" id="GO:0051075">
    <property type="term" value="F:S-adenosylmethionine:tRNA ribosyltransferase-isomerase activity"/>
    <property type="evidence" value="ECO:0007669"/>
    <property type="project" value="TreeGrafter"/>
</dbReference>
<keyword evidence="3" id="KW-0949">S-adenosyl-L-methionine</keyword>
<name>A0A1H7VVK2_STRJI</name>
<evidence type="ECO:0000256" key="5">
    <source>
        <dbReference type="SAM" id="MobiDB-lite"/>
    </source>
</evidence>
<sequence>MTGRTEVAVGGTAADEDGGFVDDGFVDDGFVDGLGDWQLPPELEADAPPEERGGSGRDDVRLLVARQPTNSTPLVTHHAFRELPALLRPGDVLVVNTSPTLSAAVDGRITETGEPVVAHFSTRQRESEWVVELRSPDGRGSTRRRPHDGSLVTVRLTGGARLSLVAPVDGQDGGSRRLWRACFAAAEPLAYLARYGRPIRYAYTSADRPSDAYQTVFAEPLASATAGSAEMPSAARPFTTELVTRLVARGVLVVPITLHTGVASIESHEPPYAEWFTVPEVTARVVNGARAAGSRVVAVGTTAVRALESAADPDGTVRARSGWTELVITPERGVRVVDGLLTGFHEPRASHLMMLEAVAGRALLDRSYAEALREGYLWHEFGDLHLILAEERAASTG</sequence>
<dbReference type="Pfam" id="PF02547">
    <property type="entry name" value="Queuosine_synth"/>
    <property type="match status" value="1"/>
</dbReference>
<evidence type="ECO:0000313" key="6">
    <source>
        <dbReference type="EMBL" id="SEM13074.1"/>
    </source>
</evidence>
<proteinExistence type="predicted"/>
<dbReference type="InterPro" id="IPR036100">
    <property type="entry name" value="QueA_sf"/>
</dbReference>
<evidence type="ECO:0000256" key="3">
    <source>
        <dbReference type="ARBA" id="ARBA00022691"/>
    </source>
</evidence>
<evidence type="ECO:0000256" key="4">
    <source>
        <dbReference type="ARBA" id="ARBA00022785"/>
    </source>
</evidence>
<keyword evidence="1" id="KW-0963">Cytoplasm</keyword>
<dbReference type="Proteomes" id="UP000183015">
    <property type="component" value="Unassembled WGS sequence"/>
</dbReference>
<accession>A0A1H7VVK2</accession>
<evidence type="ECO:0000256" key="1">
    <source>
        <dbReference type="ARBA" id="ARBA00022490"/>
    </source>
</evidence>
<evidence type="ECO:0000256" key="2">
    <source>
        <dbReference type="ARBA" id="ARBA00022679"/>
    </source>
</evidence>
<feature type="region of interest" description="Disordered" evidence="5">
    <location>
        <begin position="1"/>
        <end position="57"/>
    </location>
</feature>
<evidence type="ECO:0000313" key="7">
    <source>
        <dbReference type="Proteomes" id="UP000183015"/>
    </source>
</evidence>
<dbReference type="GO" id="GO:0008616">
    <property type="term" value="P:tRNA queuosine(34) biosynthetic process"/>
    <property type="evidence" value="ECO:0007669"/>
    <property type="project" value="UniProtKB-KW"/>
</dbReference>
<protein>
    <submittedName>
        <fullName evidence="6">S-adenosylmethionine:tRNA ribosyltransferase-isomerase</fullName>
    </submittedName>
</protein>
<dbReference type="PANTHER" id="PTHR30307:SF0">
    <property type="entry name" value="S-ADENOSYLMETHIONINE:TRNA RIBOSYLTRANSFERASE-ISOMERASE"/>
    <property type="match status" value="1"/>
</dbReference>
<dbReference type="EMBL" id="FOAZ01000019">
    <property type="protein sequence ID" value="SEM13074.1"/>
    <property type="molecule type" value="Genomic_DNA"/>
</dbReference>
<dbReference type="InterPro" id="IPR042119">
    <property type="entry name" value="QueA_dom2"/>
</dbReference>
<dbReference type="InterPro" id="IPR042118">
    <property type="entry name" value="QueA_dom1"/>
</dbReference>
<dbReference type="eggNOG" id="COG0809">
    <property type="taxonomic scope" value="Bacteria"/>
</dbReference>
<organism evidence="6 7">
    <name type="scientific">Streptacidiphilus jiangxiensis</name>
    <dbReference type="NCBI Taxonomy" id="235985"/>
    <lineage>
        <taxon>Bacteria</taxon>
        <taxon>Bacillati</taxon>
        <taxon>Actinomycetota</taxon>
        <taxon>Actinomycetes</taxon>
        <taxon>Kitasatosporales</taxon>
        <taxon>Streptomycetaceae</taxon>
        <taxon>Streptacidiphilus</taxon>
    </lineage>
</organism>
<keyword evidence="6" id="KW-0413">Isomerase</keyword>
<dbReference type="STRING" id="235985.SAMN05414137_11917"/>
<dbReference type="Gene3D" id="2.40.10.240">
    <property type="entry name" value="QueA-like"/>
    <property type="match status" value="1"/>
</dbReference>
<dbReference type="PANTHER" id="PTHR30307">
    <property type="entry name" value="S-ADENOSYLMETHIONINE:TRNA RIBOSYLTRANSFERASE-ISOMERASE"/>
    <property type="match status" value="1"/>
</dbReference>
<dbReference type="SUPFAM" id="SSF111337">
    <property type="entry name" value="QueA-like"/>
    <property type="match status" value="1"/>
</dbReference>